<accession>A0A2M8W2M8</accession>
<comment type="caution">
    <text evidence="3">The sequence shown here is derived from an EMBL/GenBank/DDBJ whole genome shotgun (WGS) entry which is preliminary data.</text>
</comment>
<evidence type="ECO:0008006" key="5">
    <source>
        <dbReference type="Google" id="ProtNLM"/>
    </source>
</evidence>
<feature type="signal peptide" evidence="2">
    <location>
        <begin position="1"/>
        <end position="22"/>
    </location>
</feature>
<proteinExistence type="predicted"/>
<evidence type="ECO:0000256" key="1">
    <source>
        <dbReference type="SAM" id="Phobius"/>
    </source>
</evidence>
<protein>
    <recommendedName>
        <fullName evidence="5">Secreted protein</fullName>
    </recommendedName>
</protein>
<organism evidence="3 4">
    <name type="scientific">Yoonia maricola</name>
    <dbReference type="NCBI Taxonomy" id="420999"/>
    <lineage>
        <taxon>Bacteria</taxon>
        <taxon>Pseudomonadati</taxon>
        <taxon>Pseudomonadota</taxon>
        <taxon>Alphaproteobacteria</taxon>
        <taxon>Rhodobacterales</taxon>
        <taxon>Paracoccaceae</taxon>
        <taxon>Yoonia</taxon>
    </lineage>
</organism>
<feature type="transmembrane region" description="Helical" evidence="1">
    <location>
        <begin position="46"/>
        <end position="63"/>
    </location>
</feature>
<keyword evidence="2" id="KW-0732">Signal</keyword>
<evidence type="ECO:0000313" key="3">
    <source>
        <dbReference type="EMBL" id="PJI85185.1"/>
    </source>
</evidence>
<keyword evidence="1" id="KW-0472">Membrane</keyword>
<dbReference type="AlphaFoldDB" id="A0A2M8W2M8"/>
<reference evidence="3 4" key="1">
    <citation type="submission" date="2017-11" db="EMBL/GenBank/DDBJ databases">
        <title>Genomic Encyclopedia of Archaeal and Bacterial Type Strains, Phase II (KMG-II): From Individual Species to Whole Genera.</title>
        <authorList>
            <person name="Goeker M."/>
        </authorList>
    </citation>
    <scope>NUCLEOTIDE SEQUENCE [LARGE SCALE GENOMIC DNA]</scope>
    <source>
        <strain evidence="3 4">DSM 29128</strain>
    </source>
</reference>
<feature type="chain" id="PRO_5014786412" description="Secreted protein" evidence="2">
    <location>
        <begin position="23"/>
        <end position="133"/>
    </location>
</feature>
<evidence type="ECO:0000256" key="2">
    <source>
        <dbReference type="SAM" id="SignalP"/>
    </source>
</evidence>
<feature type="transmembrane region" description="Helical" evidence="1">
    <location>
        <begin position="70"/>
        <end position="89"/>
    </location>
</feature>
<keyword evidence="1" id="KW-0812">Transmembrane</keyword>
<sequence>MGPIRRGLIWGLAMLAPAPAWADVCTALRPAWDGQPVTAFGEFLYLLQTPVVLMLIVATALAVRFRSEWGGLVVVIGWSLSTFLATGWGANGDIRDAARIEGCVGNATLFILVAALVCVGVVLYTAPLKRDKT</sequence>
<name>A0A2M8W2M8_9RHOB</name>
<feature type="transmembrane region" description="Helical" evidence="1">
    <location>
        <begin position="109"/>
        <end position="128"/>
    </location>
</feature>
<dbReference type="Proteomes" id="UP000228531">
    <property type="component" value="Unassembled WGS sequence"/>
</dbReference>
<gene>
    <name evidence="3" type="ORF">BC777_3184</name>
</gene>
<evidence type="ECO:0000313" key="4">
    <source>
        <dbReference type="Proteomes" id="UP000228531"/>
    </source>
</evidence>
<dbReference type="EMBL" id="PGTY01000003">
    <property type="protein sequence ID" value="PJI85185.1"/>
    <property type="molecule type" value="Genomic_DNA"/>
</dbReference>
<keyword evidence="1" id="KW-1133">Transmembrane helix</keyword>
<keyword evidence="4" id="KW-1185">Reference proteome</keyword>